<evidence type="ECO:0000313" key="1">
    <source>
        <dbReference type="EMBL" id="KAK3261789.1"/>
    </source>
</evidence>
<gene>
    <name evidence="1" type="ORF">CYMTET_29320</name>
</gene>
<comment type="caution">
    <text evidence="1">The sequence shown here is derived from an EMBL/GenBank/DDBJ whole genome shotgun (WGS) entry which is preliminary data.</text>
</comment>
<evidence type="ECO:0000313" key="2">
    <source>
        <dbReference type="Proteomes" id="UP001190700"/>
    </source>
</evidence>
<sequence length="90" mass="9699">MGDQVDIFVGRVKLGRAEVVAFDELHGKALNGDIGLGNYQPSLEADSFLVPAAMYLPGDESVSEANKSVVAAFVGSHFFPRQRDGARLEF</sequence>
<keyword evidence="2" id="KW-1185">Reference proteome</keyword>
<dbReference type="AlphaFoldDB" id="A0AAE0FL96"/>
<protein>
    <submittedName>
        <fullName evidence="1">Uncharacterized protein</fullName>
    </submittedName>
</protein>
<accession>A0AAE0FL96</accession>
<dbReference type="Proteomes" id="UP001190700">
    <property type="component" value="Unassembled WGS sequence"/>
</dbReference>
<reference evidence="1 2" key="1">
    <citation type="journal article" date="2015" name="Genome Biol. Evol.">
        <title>Comparative Genomics of a Bacterivorous Green Alga Reveals Evolutionary Causalities and Consequences of Phago-Mixotrophic Mode of Nutrition.</title>
        <authorList>
            <person name="Burns J.A."/>
            <person name="Paasch A."/>
            <person name="Narechania A."/>
            <person name="Kim E."/>
        </authorList>
    </citation>
    <scope>NUCLEOTIDE SEQUENCE [LARGE SCALE GENOMIC DNA]</scope>
    <source>
        <strain evidence="1 2">PLY_AMNH</strain>
    </source>
</reference>
<organism evidence="1 2">
    <name type="scientific">Cymbomonas tetramitiformis</name>
    <dbReference type="NCBI Taxonomy" id="36881"/>
    <lineage>
        <taxon>Eukaryota</taxon>
        <taxon>Viridiplantae</taxon>
        <taxon>Chlorophyta</taxon>
        <taxon>Pyramimonadophyceae</taxon>
        <taxon>Pyramimonadales</taxon>
        <taxon>Pyramimonadaceae</taxon>
        <taxon>Cymbomonas</taxon>
    </lineage>
</organism>
<dbReference type="EMBL" id="LGRX02016660">
    <property type="protein sequence ID" value="KAK3261789.1"/>
    <property type="molecule type" value="Genomic_DNA"/>
</dbReference>
<proteinExistence type="predicted"/>
<name>A0AAE0FL96_9CHLO</name>